<sequence>MSQRAAGGRARGQKGREEKEMDSFNLLVEACSLGYRDKRKRPRKEHQENHLQGPSRQSSLARSVRDRPRKSLDAAESQRLKRLREEQRPHEDEQTSSGHDSWAH</sequence>
<protein>
    <submittedName>
        <fullName evidence="2">Uncharacterized protein</fullName>
    </submittedName>
</protein>
<evidence type="ECO:0000256" key="1">
    <source>
        <dbReference type="SAM" id="MobiDB-lite"/>
    </source>
</evidence>
<name>A0AAD7I9K1_9AGAR</name>
<evidence type="ECO:0000313" key="2">
    <source>
        <dbReference type="EMBL" id="KAJ7737291.1"/>
    </source>
</evidence>
<reference evidence="2" key="1">
    <citation type="submission" date="2023-03" db="EMBL/GenBank/DDBJ databases">
        <title>Massive genome expansion in bonnet fungi (Mycena s.s.) driven by repeated elements and novel gene families across ecological guilds.</title>
        <authorList>
            <consortium name="Lawrence Berkeley National Laboratory"/>
            <person name="Harder C.B."/>
            <person name="Miyauchi S."/>
            <person name="Viragh M."/>
            <person name="Kuo A."/>
            <person name="Thoen E."/>
            <person name="Andreopoulos B."/>
            <person name="Lu D."/>
            <person name="Skrede I."/>
            <person name="Drula E."/>
            <person name="Henrissat B."/>
            <person name="Morin E."/>
            <person name="Kohler A."/>
            <person name="Barry K."/>
            <person name="LaButti K."/>
            <person name="Morin E."/>
            <person name="Salamov A."/>
            <person name="Lipzen A."/>
            <person name="Mereny Z."/>
            <person name="Hegedus B."/>
            <person name="Baldrian P."/>
            <person name="Stursova M."/>
            <person name="Weitz H."/>
            <person name="Taylor A."/>
            <person name="Grigoriev I.V."/>
            <person name="Nagy L.G."/>
            <person name="Martin F."/>
            <person name="Kauserud H."/>
        </authorList>
    </citation>
    <scope>NUCLEOTIDE SEQUENCE</scope>
    <source>
        <strain evidence="2">CBHHK182m</strain>
    </source>
</reference>
<feature type="compositionally biased region" description="Polar residues" evidence="1">
    <location>
        <begin position="95"/>
        <end position="104"/>
    </location>
</feature>
<accession>A0AAD7I9K1</accession>
<organism evidence="2 3">
    <name type="scientific">Mycena metata</name>
    <dbReference type="NCBI Taxonomy" id="1033252"/>
    <lineage>
        <taxon>Eukaryota</taxon>
        <taxon>Fungi</taxon>
        <taxon>Dikarya</taxon>
        <taxon>Basidiomycota</taxon>
        <taxon>Agaricomycotina</taxon>
        <taxon>Agaricomycetes</taxon>
        <taxon>Agaricomycetidae</taxon>
        <taxon>Agaricales</taxon>
        <taxon>Marasmiineae</taxon>
        <taxon>Mycenaceae</taxon>
        <taxon>Mycena</taxon>
    </lineage>
</organism>
<feature type="region of interest" description="Disordered" evidence="1">
    <location>
        <begin position="1"/>
        <end position="104"/>
    </location>
</feature>
<dbReference type="AlphaFoldDB" id="A0AAD7I9K1"/>
<comment type="caution">
    <text evidence="2">The sequence shown here is derived from an EMBL/GenBank/DDBJ whole genome shotgun (WGS) entry which is preliminary data.</text>
</comment>
<proteinExistence type="predicted"/>
<evidence type="ECO:0000313" key="3">
    <source>
        <dbReference type="Proteomes" id="UP001215598"/>
    </source>
</evidence>
<feature type="compositionally biased region" description="Polar residues" evidence="1">
    <location>
        <begin position="50"/>
        <end position="61"/>
    </location>
</feature>
<feature type="compositionally biased region" description="Basic and acidic residues" evidence="1">
    <location>
        <begin position="63"/>
        <end position="93"/>
    </location>
</feature>
<dbReference type="EMBL" id="JARKIB010000117">
    <property type="protein sequence ID" value="KAJ7737291.1"/>
    <property type="molecule type" value="Genomic_DNA"/>
</dbReference>
<gene>
    <name evidence="2" type="ORF">B0H16DRAFT_1466218</name>
</gene>
<dbReference type="Proteomes" id="UP001215598">
    <property type="component" value="Unassembled WGS sequence"/>
</dbReference>
<keyword evidence="3" id="KW-1185">Reference proteome</keyword>